<reference evidence="2 3" key="1">
    <citation type="submission" date="2018-02" db="EMBL/GenBank/DDBJ databases">
        <title>Genomic Encyclopedia of Archaeal and Bacterial Type Strains, Phase II (KMG-II): from individual species to whole genera.</title>
        <authorList>
            <person name="Goeker M."/>
        </authorList>
    </citation>
    <scope>NUCLEOTIDE SEQUENCE [LARGE SCALE GENOMIC DNA]</scope>
    <source>
        <strain evidence="2 3">YU 961-1</strain>
    </source>
</reference>
<keyword evidence="3" id="KW-1185">Reference proteome</keyword>
<name>A0A2S6GT64_9PSEU</name>
<sequence>MRKHKEGHCPNCRVTLTWLMATVTMLLAQSGVVPGVHPGA</sequence>
<keyword evidence="1" id="KW-1133">Transmembrane helix</keyword>
<dbReference type="Proteomes" id="UP000239203">
    <property type="component" value="Unassembled WGS sequence"/>
</dbReference>
<proteinExistence type="predicted"/>
<evidence type="ECO:0000313" key="2">
    <source>
        <dbReference type="EMBL" id="PPK68448.1"/>
    </source>
</evidence>
<keyword evidence="1" id="KW-0812">Transmembrane</keyword>
<evidence type="ECO:0000313" key="3">
    <source>
        <dbReference type="Proteomes" id="UP000239203"/>
    </source>
</evidence>
<protein>
    <submittedName>
        <fullName evidence="2">Uncharacterized protein</fullName>
    </submittedName>
</protein>
<feature type="transmembrane region" description="Helical" evidence="1">
    <location>
        <begin position="12"/>
        <end position="32"/>
    </location>
</feature>
<comment type="caution">
    <text evidence="2">The sequence shown here is derived from an EMBL/GenBank/DDBJ whole genome shotgun (WGS) entry which is preliminary data.</text>
</comment>
<keyword evidence="1" id="KW-0472">Membrane</keyword>
<dbReference type="RefSeq" id="WP_281261658.1">
    <property type="nucleotide sequence ID" value="NZ_CP154825.1"/>
</dbReference>
<dbReference type="EMBL" id="PTIX01000005">
    <property type="protein sequence ID" value="PPK68448.1"/>
    <property type="molecule type" value="Genomic_DNA"/>
</dbReference>
<gene>
    <name evidence="2" type="ORF">CLV40_105171</name>
</gene>
<organism evidence="2 3">
    <name type="scientific">Actinokineospora auranticolor</name>
    <dbReference type="NCBI Taxonomy" id="155976"/>
    <lineage>
        <taxon>Bacteria</taxon>
        <taxon>Bacillati</taxon>
        <taxon>Actinomycetota</taxon>
        <taxon>Actinomycetes</taxon>
        <taxon>Pseudonocardiales</taxon>
        <taxon>Pseudonocardiaceae</taxon>
        <taxon>Actinokineospora</taxon>
    </lineage>
</organism>
<accession>A0A2S6GT64</accession>
<evidence type="ECO:0000256" key="1">
    <source>
        <dbReference type="SAM" id="Phobius"/>
    </source>
</evidence>
<dbReference type="AlphaFoldDB" id="A0A2S6GT64"/>